<accession>A0A173R5P6</accession>
<sequence>MIMYWQSASNKIVSEEEFLASQAGVKQKISDWAENELHLQNQLLEDFVTDKVEEYTRSYLKVSLPFESEAFCREYLEKFYEEHSEIISLFPYDRWAWVQKLENIHYGEYDIQSVRVESKLLDHKELPLV</sequence>
<dbReference type="Proteomes" id="UP000487649">
    <property type="component" value="Unassembled WGS sequence"/>
</dbReference>
<name>A0A173R5P6_9FIRM</name>
<dbReference type="AlphaFoldDB" id="A0A173R5P6"/>
<dbReference type="OrthoDB" id="1654836at2"/>
<proteinExistence type="predicted"/>
<dbReference type="EMBL" id="WMQE01000008">
    <property type="protein sequence ID" value="MTK20758.1"/>
    <property type="molecule type" value="Genomic_DNA"/>
</dbReference>
<dbReference type="GeneID" id="60059943"/>
<organism evidence="1 2">
    <name type="scientific">Turicibacter sanguinis</name>
    <dbReference type="NCBI Taxonomy" id="154288"/>
    <lineage>
        <taxon>Bacteria</taxon>
        <taxon>Bacillati</taxon>
        <taxon>Bacillota</taxon>
        <taxon>Erysipelotrichia</taxon>
        <taxon>Erysipelotrichales</taxon>
        <taxon>Turicibacteraceae</taxon>
        <taxon>Turicibacter</taxon>
    </lineage>
</organism>
<evidence type="ECO:0000313" key="2">
    <source>
        <dbReference type="Proteomes" id="UP000487649"/>
    </source>
</evidence>
<comment type="caution">
    <text evidence="1">The sequence shown here is derived from an EMBL/GenBank/DDBJ whole genome shotgun (WGS) entry which is preliminary data.</text>
</comment>
<reference evidence="1 2" key="1">
    <citation type="journal article" date="2019" name="Nat. Med.">
        <title>A library of human gut bacterial isolates paired with longitudinal multiomics data enables mechanistic microbiome research.</title>
        <authorList>
            <person name="Poyet M."/>
            <person name="Groussin M."/>
            <person name="Gibbons S.M."/>
            <person name="Avila-Pacheco J."/>
            <person name="Jiang X."/>
            <person name="Kearney S.M."/>
            <person name="Perrotta A.R."/>
            <person name="Berdy B."/>
            <person name="Zhao S."/>
            <person name="Lieberman T.D."/>
            <person name="Swanson P.K."/>
            <person name="Smith M."/>
            <person name="Roesemann S."/>
            <person name="Alexander J.E."/>
            <person name="Rich S.A."/>
            <person name="Livny J."/>
            <person name="Vlamakis H."/>
            <person name="Clish C."/>
            <person name="Bullock K."/>
            <person name="Deik A."/>
            <person name="Scott J."/>
            <person name="Pierce K.A."/>
            <person name="Xavier R.J."/>
            <person name="Alm E.J."/>
        </authorList>
    </citation>
    <scope>NUCLEOTIDE SEQUENCE [LARGE SCALE GENOMIC DNA]</scope>
    <source>
        <strain evidence="1 2">BIOML-A198</strain>
    </source>
</reference>
<gene>
    <name evidence="1" type="ORF">GMA92_04805</name>
</gene>
<evidence type="ECO:0000313" key="1">
    <source>
        <dbReference type="EMBL" id="MTK20758.1"/>
    </source>
</evidence>
<protein>
    <submittedName>
        <fullName evidence="1">Uncharacterized protein</fullName>
    </submittedName>
</protein>
<dbReference type="RefSeq" id="WP_006785046.1">
    <property type="nucleotide sequence ID" value="NZ_CABJBH010000013.1"/>
</dbReference>